<dbReference type="OrthoDB" id="2747330at2759"/>
<feature type="domain" description="Peptidase A1" evidence="7">
    <location>
        <begin position="110"/>
        <end position="450"/>
    </location>
</feature>
<dbReference type="Pfam" id="PF14541">
    <property type="entry name" value="TAXi_C"/>
    <property type="match status" value="1"/>
</dbReference>
<dbReference type="GO" id="GO:0005576">
    <property type="term" value="C:extracellular region"/>
    <property type="evidence" value="ECO:0000318"/>
    <property type="project" value="GO_Central"/>
</dbReference>
<proteinExistence type="inferred from homology"/>
<sequence length="459" mass="50836">MEVTSSFTLKSFLLTFTITLLSLALTTNTKPNKPVTTKLIHRDSIFSPAYNPNDSIKDRAKRMLKNSNARFDYVQAISKRNSAVVDYDGGDTSAADDAYEASLLSELCTFLVNFSIGQPPVPQYAVMDTGSSLTWIQCEPCINCHQQKGPLYNPSSSSTYVSCSDFDRTDTTFTATHGSDCNYSQTYADKTTTRGTYAREQLLFETPDDGITIMHDVIFGCGHNNTQLPGPTGYASGVFGLGDSGSSIISKLGFGFSYCIGNIGDPLYGFHRLTLGNKLKIEGYSTPLVPRGLYYITLVGISIGQERLDIDPIVFQRVDLNGISSRIVIDSGATLSYIPRQAYNVVRDKVSSILSGFLSRYRYIARHLSLCYIGKLNQDLQGFPDATFHLADGADLVFQVEGLFFQYTDNVLCLALVPTESDEETCLIGLLAQQYYNVAYDLKQQKLYFQRIECELLDD</sequence>
<dbReference type="FunFam" id="2.40.70.10:FF:000033">
    <property type="entry name" value="Aspartyl protease family protein"/>
    <property type="match status" value="1"/>
</dbReference>
<organism evidence="8 9">
    <name type="scientific">Ricinus communis</name>
    <name type="common">Castor bean</name>
    <dbReference type="NCBI Taxonomy" id="3988"/>
    <lineage>
        <taxon>Eukaryota</taxon>
        <taxon>Viridiplantae</taxon>
        <taxon>Streptophyta</taxon>
        <taxon>Embryophyta</taxon>
        <taxon>Tracheophyta</taxon>
        <taxon>Spermatophyta</taxon>
        <taxon>Magnoliopsida</taxon>
        <taxon>eudicotyledons</taxon>
        <taxon>Gunneridae</taxon>
        <taxon>Pentapetalae</taxon>
        <taxon>rosids</taxon>
        <taxon>fabids</taxon>
        <taxon>Malpighiales</taxon>
        <taxon>Euphorbiaceae</taxon>
        <taxon>Acalyphoideae</taxon>
        <taxon>Acalypheae</taxon>
        <taxon>Ricinus</taxon>
    </lineage>
</organism>
<dbReference type="PROSITE" id="PS51767">
    <property type="entry name" value="PEPTIDASE_A1"/>
    <property type="match status" value="1"/>
</dbReference>
<evidence type="ECO:0000256" key="5">
    <source>
        <dbReference type="ARBA" id="ARBA00023180"/>
    </source>
</evidence>
<dbReference type="Pfam" id="PF14543">
    <property type="entry name" value="TAXi_N"/>
    <property type="match status" value="1"/>
</dbReference>
<dbReference type="PANTHER" id="PTHR47967">
    <property type="entry name" value="OS07G0603500 PROTEIN-RELATED"/>
    <property type="match status" value="1"/>
</dbReference>
<feature type="chain" id="PRO_5002888284" evidence="6">
    <location>
        <begin position="25"/>
        <end position="459"/>
    </location>
</feature>
<evidence type="ECO:0000313" key="8">
    <source>
        <dbReference type="EMBL" id="EEF50962.1"/>
    </source>
</evidence>
<keyword evidence="3" id="KW-0064">Aspartyl protease</keyword>
<accession>B9RBP1</accession>
<dbReference type="EMBL" id="EQ973774">
    <property type="protein sequence ID" value="EEF50962.1"/>
    <property type="molecule type" value="Genomic_DNA"/>
</dbReference>
<keyword evidence="4" id="KW-0378">Hydrolase</keyword>
<dbReference type="eggNOG" id="KOG1339">
    <property type="taxonomic scope" value="Eukaryota"/>
</dbReference>
<comment type="similarity">
    <text evidence="1">Belongs to the peptidase A1 family.</text>
</comment>
<dbReference type="GO" id="GO:0004190">
    <property type="term" value="F:aspartic-type endopeptidase activity"/>
    <property type="evidence" value="ECO:0000318"/>
    <property type="project" value="GO_Central"/>
</dbReference>
<evidence type="ECO:0000259" key="7">
    <source>
        <dbReference type="PROSITE" id="PS51767"/>
    </source>
</evidence>
<dbReference type="SUPFAM" id="SSF50630">
    <property type="entry name" value="Acid proteases"/>
    <property type="match status" value="1"/>
</dbReference>
<keyword evidence="2" id="KW-0645">Protease</keyword>
<dbReference type="GO" id="GO:0006508">
    <property type="term" value="P:proteolysis"/>
    <property type="evidence" value="ECO:0007669"/>
    <property type="project" value="UniProtKB-KW"/>
</dbReference>
<name>B9RBP1_RICCO</name>
<evidence type="ECO:0000256" key="4">
    <source>
        <dbReference type="ARBA" id="ARBA00022801"/>
    </source>
</evidence>
<dbReference type="KEGG" id="rcu:8272113"/>
<dbReference type="PANTHER" id="PTHR47967:SF14">
    <property type="entry name" value="EUKARYOTIC ASPARTYL PROTEASE FAMILY PROTEIN"/>
    <property type="match status" value="1"/>
</dbReference>
<evidence type="ECO:0000256" key="2">
    <source>
        <dbReference type="ARBA" id="ARBA00022670"/>
    </source>
</evidence>
<evidence type="ECO:0000313" key="9">
    <source>
        <dbReference type="Proteomes" id="UP000008311"/>
    </source>
</evidence>
<feature type="signal peptide" evidence="6">
    <location>
        <begin position="1"/>
        <end position="24"/>
    </location>
</feature>
<dbReference type="InterPro" id="IPR032861">
    <property type="entry name" value="TAXi_N"/>
</dbReference>
<dbReference type="CDD" id="cd05476">
    <property type="entry name" value="pepsin_A_like_plant"/>
    <property type="match status" value="1"/>
</dbReference>
<evidence type="ECO:0000256" key="3">
    <source>
        <dbReference type="ARBA" id="ARBA00022750"/>
    </source>
</evidence>
<reference evidence="9" key="1">
    <citation type="journal article" date="2010" name="Nat. Biotechnol.">
        <title>Draft genome sequence of the oilseed species Ricinus communis.</title>
        <authorList>
            <person name="Chan A.P."/>
            <person name="Crabtree J."/>
            <person name="Zhao Q."/>
            <person name="Lorenzi H."/>
            <person name="Orvis J."/>
            <person name="Puiu D."/>
            <person name="Melake-Berhan A."/>
            <person name="Jones K.M."/>
            <person name="Redman J."/>
            <person name="Chen G."/>
            <person name="Cahoon E.B."/>
            <person name="Gedil M."/>
            <person name="Stanke M."/>
            <person name="Haas B.J."/>
            <person name="Wortman J.R."/>
            <person name="Fraser-Liggett C.M."/>
            <person name="Ravel J."/>
            <person name="Rabinowicz P.D."/>
        </authorList>
    </citation>
    <scope>NUCLEOTIDE SEQUENCE [LARGE SCALE GENOMIC DNA]</scope>
    <source>
        <strain evidence="9">cv. Hale</strain>
    </source>
</reference>
<dbReference type="Gene3D" id="2.40.70.10">
    <property type="entry name" value="Acid Proteases"/>
    <property type="match status" value="2"/>
</dbReference>
<evidence type="ECO:0000256" key="6">
    <source>
        <dbReference type="SAM" id="SignalP"/>
    </source>
</evidence>
<gene>
    <name evidence="8" type="ORF">RCOM_1679550</name>
</gene>
<keyword evidence="5" id="KW-0325">Glycoprotein</keyword>
<dbReference type="AlphaFoldDB" id="B9RBP1"/>
<dbReference type="InterPro" id="IPR051708">
    <property type="entry name" value="Plant_Aspart_Prot_A1"/>
</dbReference>
<dbReference type="InterPro" id="IPR032799">
    <property type="entry name" value="TAXi_C"/>
</dbReference>
<dbReference type="InterPro" id="IPR033121">
    <property type="entry name" value="PEPTIDASE_A1"/>
</dbReference>
<dbReference type="InParanoid" id="B9RBP1"/>
<evidence type="ECO:0000256" key="1">
    <source>
        <dbReference type="ARBA" id="ARBA00007447"/>
    </source>
</evidence>
<dbReference type="InterPro" id="IPR034161">
    <property type="entry name" value="Pepsin-like_plant"/>
</dbReference>
<protein>
    <submittedName>
        <fullName evidence="8">Aspartic proteinase nepenthesin-1, putative</fullName>
    </submittedName>
</protein>
<keyword evidence="6" id="KW-0732">Signal</keyword>
<keyword evidence="9" id="KW-1185">Reference proteome</keyword>
<dbReference type="Proteomes" id="UP000008311">
    <property type="component" value="Unassembled WGS sequence"/>
</dbReference>
<dbReference type="InterPro" id="IPR021109">
    <property type="entry name" value="Peptidase_aspartic_dom_sf"/>
</dbReference>
<dbReference type="MEROPS" id="A01.A39"/>